<organism evidence="1 2">
    <name type="scientific">Mycobacterium phage SiSi</name>
    <dbReference type="NCBI Taxonomy" id="1327777"/>
    <lineage>
        <taxon>Viruses</taxon>
        <taxon>Duplodnaviria</taxon>
        <taxon>Heunggongvirae</taxon>
        <taxon>Uroviricota</taxon>
        <taxon>Caudoviricetes</taxon>
        <taxon>Gracegardnervirinae</taxon>
        <taxon>Cheoctovirus</taxon>
        <taxon>Cheoctovirus sisi</taxon>
    </lineage>
</organism>
<reference evidence="1 2" key="1">
    <citation type="submission" date="2013-02" db="EMBL/GenBank/DDBJ databases">
        <authorList>
            <person name="Bredereck M.L."/>
            <person name="Carlson E.A."/>
            <person name="Chase J.B."/>
            <person name="Connors A."/>
            <person name="Damby Z.S."/>
            <person name="Davis M.J."/>
            <person name="Hashiguchi P.K."/>
            <person name="Henderson J.H."/>
            <person name="Lapsansky E.R."/>
            <person name="Lee D.K."/>
            <person name="Logan A.M."/>
            <person name="Minder M.A."/>
            <person name="Schuele O.K."/>
            <person name="Toscan E.D."/>
            <person name="Wilde W.T."/>
            <person name="Yeend S.E."/>
            <person name="Poxleitner M.K."/>
            <person name="Anders K.R."/>
            <person name="Bradley K.W."/>
            <person name="Khaja R."/>
            <person name="Lewis M.F."/>
            <person name="Barker L.P."/>
            <person name="Asai D.J."/>
            <person name="Bowman C.A."/>
            <person name="Russell D.A."/>
            <person name="Pope W.H."/>
            <person name="Jacobs-Sera D."/>
            <person name="Hendrix R.W."/>
            <person name="Hatfull G.F."/>
        </authorList>
    </citation>
    <scope>NUCLEOTIDE SEQUENCE [LARGE SCALE GENOMIC DNA]</scope>
</reference>
<dbReference type="GeneID" id="16214662"/>
<sequence>MTHHPDEIDPISQLELDILANSGDLDLATKAGEVAQWAYVQSVEALCALLCLPPEVAEQMVNEWFLK</sequence>
<name>R4JH77_9CAUD</name>
<dbReference type="EMBL" id="KC661278">
    <property type="protein sequence ID" value="AGK87909.1"/>
    <property type="molecule type" value="Genomic_DNA"/>
</dbReference>
<keyword evidence="2" id="KW-1185">Reference proteome</keyword>
<accession>R4JH77</accession>
<gene>
    <name evidence="1" type="primary">73</name>
    <name evidence="1" type="ORF">PBI_SISI_73</name>
</gene>
<dbReference type="RefSeq" id="YP_008051199.1">
    <property type="nucleotide sequence ID" value="NC_021301.1"/>
</dbReference>
<dbReference type="KEGG" id="vg:16214662"/>
<protein>
    <submittedName>
        <fullName evidence="1">Uncharacterized protein</fullName>
    </submittedName>
</protein>
<dbReference type="OrthoDB" id="24502at10239"/>
<proteinExistence type="predicted"/>
<evidence type="ECO:0000313" key="2">
    <source>
        <dbReference type="Proteomes" id="UP000013556"/>
    </source>
</evidence>
<evidence type="ECO:0000313" key="1">
    <source>
        <dbReference type="EMBL" id="AGK87909.1"/>
    </source>
</evidence>
<dbReference type="Proteomes" id="UP000013556">
    <property type="component" value="Genome"/>
</dbReference>